<evidence type="ECO:0000313" key="2">
    <source>
        <dbReference type="EMBL" id="TCS71939.1"/>
    </source>
</evidence>
<dbReference type="InterPro" id="IPR016181">
    <property type="entry name" value="Acyl_CoA_acyltransferase"/>
</dbReference>
<dbReference type="SUPFAM" id="SSF55729">
    <property type="entry name" value="Acyl-CoA N-acyltransferases (Nat)"/>
    <property type="match status" value="1"/>
</dbReference>
<feature type="domain" description="BioF2-like acetyltransferase" evidence="1">
    <location>
        <begin position="186"/>
        <end position="323"/>
    </location>
</feature>
<proteinExistence type="predicted"/>
<dbReference type="RefSeq" id="WP_126463675.1">
    <property type="nucleotide sequence ID" value="NZ_AP018721.1"/>
</dbReference>
<reference evidence="2 3" key="1">
    <citation type="submission" date="2019-03" db="EMBL/GenBank/DDBJ databases">
        <title>Genomic Encyclopedia of Type Strains, Phase IV (KMG-IV): sequencing the most valuable type-strain genomes for metagenomic binning, comparative biology and taxonomic classification.</title>
        <authorList>
            <person name="Goeker M."/>
        </authorList>
    </citation>
    <scope>NUCLEOTIDE SEQUENCE [LARGE SCALE GENOMIC DNA]</scope>
    <source>
        <strain evidence="2 3">DSM 103923</strain>
    </source>
</reference>
<dbReference type="EMBL" id="SLZY01000007">
    <property type="protein sequence ID" value="TCS71939.1"/>
    <property type="molecule type" value="Genomic_DNA"/>
</dbReference>
<dbReference type="Proteomes" id="UP000295135">
    <property type="component" value="Unassembled WGS sequence"/>
</dbReference>
<protein>
    <submittedName>
        <fullName evidence="2">CelD/BcsL family acetyltransferase involved in cellulose biosynthesis</fullName>
    </submittedName>
</protein>
<name>A0A4R3JVD8_9PROT</name>
<dbReference type="GO" id="GO:0016740">
    <property type="term" value="F:transferase activity"/>
    <property type="evidence" value="ECO:0007669"/>
    <property type="project" value="UniProtKB-KW"/>
</dbReference>
<sequence>MNTRFFSNQTDWQIDIATDWASICDSAYIERWLGLIDADCEPNVFFHPSVVRPWHDSQPNEIKPFFVILQNRVDNEAIFYPFVIGNRGYRNCWLNTLIPAGYFLFDHHDPIVAASSPARKKALTEFFFTQLPAVLDSFPGRLDGFDIPRLRTNLVGSTQSDESSPAIDLTAYSSYEAYSKALKGAVRGDVNRQKRRLSEIGHLSYRKYTADNLPAALAEFEAFTEARSRKWHPPESDSLFFARLLEASLGETVHFSSLALNDRAISWHLGFVDRYCFYYYIPTYDKAFESYSPGKVHISMLIEECYAQGLRKFDFLRGCEKYKFDWTDRSVPYFAVSYVKNGLVLAMRRGCNNMIHALKRIALDLGRRL</sequence>
<dbReference type="OrthoDB" id="9808976at2"/>
<comment type="caution">
    <text evidence="2">The sequence shown here is derived from an EMBL/GenBank/DDBJ whole genome shotgun (WGS) entry which is preliminary data.</text>
</comment>
<dbReference type="AlphaFoldDB" id="A0A4R3JVD8"/>
<accession>A0A4R3JVD8</accession>
<evidence type="ECO:0000259" key="1">
    <source>
        <dbReference type="Pfam" id="PF13480"/>
    </source>
</evidence>
<evidence type="ECO:0000313" key="3">
    <source>
        <dbReference type="Proteomes" id="UP000295135"/>
    </source>
</evidence>
<dbReference type="Gene3D" id="3.40.630.30">
    <property type="match status" value="1"/>
</dbReference>
<gene>
    <name evidence="2" type="ORF">EDC61_10777</name>
</gene>
<dbReference type="Pfam" id="PF13480">
    <property type="entry name" value="Acetyltransf_6"/>
    <property type="match status" value="1"/>
</dbReference>
<dbReference type="InterPro" id="IPR038740">
    <property type="entry name" value="BioF2-like_GNAT_dom"/>
</dbReference>
<organism evidence="2 3">
    <name type="scientific">Sulfuritortus calidifontis</name>
    <dbReference type="NCBI Taxonomy" id="1914471"/>
    <lineage>
        <taxon>Bacteria</taxon>
        <taxon>Pseudomonadati</taxon>
        <taxon>Pseudomonadota</taxon>
        <taxon>Betaproteobacteria</taxon>
        <taxon>Nitrosomonadales</taxon>
        <taxon>Thiobacillaceae</taxon>
        <taxon>Sulfuritortus</taxon>
    </lineage>
</organism>
<keyword evidence="2" id="KW-0808">Transferase</keyword>
<keyword evidence="3" id="KW-1185">Reference proteome</keyword>